<gene>
    <name evidence="2" type="ORF">FC96_GL001368</name>
</gene>
<keyword evidence="3" id="KW-1185">Reference proteome</keyword>
<dbReference type="AlphaFoldDB" id="A0A0R1HQX0"/>
<evidence type="ECO:0000313" key="3">
    <source>
        <dbReference type="Proteomes" id="UP000050911"/>
    </source>
</evidence>
<evidence type="ECO:0000313" key="2">
    <source>
        <dbReference type="EMBL" id="KRK49040.1"/>
    </source>
</evidence>
<proteinExistence type="predicted"/>
<dbReference type="Proteomes" id="UP000050911">
    <property type="component" value="Unassembled WGS sequence"/>
</dbReference>
<feature type="region of interest" description="Disordered" evidence="1">
    <location>
        <begin position="50"/>
        <end position="82"/>
    </location>
</feature>
<dbReference type="PATRIC" id="fig|1302272.5.peg.1376"/>
<protein>
    <submittedName>
        <fullName evidence="2">Uncharacterized protein</fullName>
    </submittedName>
</protein>
<reference evidence="2 3" key="1">
    <citation type="journal article" date="2015" name="Genome Announc.">
        <title>Expanding the biotechnology potential of lactobacilli through comparative genomics of 213 strains and associated genera.</title>
        <authorList>
            <person name="Sun Z."/>
            <person name="Harris H.M."/>
            <person name="McCann A."/>
            <person name="Guo C."/>
            <person name="Argimon S."/>
            <person name="Zhang W."/>
            <person name="Yang X."/>
            <person name="Jeffery I.B."/>
            <person name="Cooney J.C."/>
            <person name="Kagawa T.F."/>
            <person name="Liu W."/>
            <person name="Song Y."/>
            <person name="Salvetti E."/>
            <person name="Wrobel A."/>
            <person name="Rasinkangas P."/>
            <person name="Parkhill J."/>
            <person name="Rea M.C."/>
            <person name="O'Sullivan O."/>
            <person name="Ritari J."/>
            <person name="Douillard F.P."/>
            <person name="Paul Ross R."/>
            <person name="Yang R."/>
            <person name="Briner A.E."/>
            <person name="Felis G.E."/>
            <person name="de Vos W.M."/>
            <person name="Barrangou R."/>
            <person name="Klaenhammer T.R."/>
            <person name="Caufield P.W."/>
            <person name="Cui Y."/>
            <person name="Zhang H."/>
            <person name="O'Toole P.W."/>
        </authorList>
    </citation>
    <scope>NUCLEOTIDE SEQUENCE [LARGE SCALE GENOMIC DNA]</scope>
    <source>
        <strain evidence="2 3">JCM 15530</strain>
    </source>
</reference>
<feature type="compositionally biased region" description="Basic and acidic residues" evidence="1">
    <location>
        <begin position="64"/>
        <end position="73"/>
    </location>
</feature>
<comment type="caution">
    <text evidence="2">The sequence shown here is derived from an EMBL/GenBank/DDBJ whole genome shotgun (WGS) entry which is preliminary data.</text>
</comment>
<sequence>MNEMKFKLMDQFLELKDFATIRDRNFKPVDGALTVTFDVWVWAYPQDDTPKQQTLKPVNPTAKPEPELPERMKRIGGSTHVE</sequence>
<evidence type="ECO:0000256" key="1">
    <source>
        <dbReference type="SAM" id="MobiDB-lite"/>
    </source>
</evidence>
<dbReference type="EMBL" id="AZCX01000002">
    <property type="protein sequence ID" value="KRK49040.1"/>
    <property type="molecule type" value="Genomic_DNA"/>
</dbReference>
<organism evidence="2 3">
    <name type="scientific">Secundilactobacillus kimchicus JCM 15530</name>
    <dbReference type="NCBI Taxonomy" id="1302272"/>
    <lineage>
        <taxon>Bacteria</taxon>
        <taxon>Bacillati</taxon>
        <taxon>Bacillota</taxon>
        <taxon>Bacilli</taxon>
        <taxon>Lactobacillales</taxon>
        <taxon>Lactobacillaceae</taxon>
        <taxon>Secundilactobacillus</taxon>
    </lineage>
</organism>
<name>A0A0R1HQX0_9LACO</name>
<accession>A0A0R1HQX0</accession>
<dbReference type="STRING" id="1302272.FC96_GL001368"/>